<evidence type="ECO:0000313" key="1">
    <source>
        <dbReference type="EMBL" id="COV03960.1"/>
    </source>
</evidence>
<protein>
    <submittedName>
        <fullName evidence="1">Uncharacterized protein</fullName>
    </submittedName>
</protein>
<evidence type="ECO:0000313" key="2">
    <source>
        <dbReference type="Proteomes" id="UP000038802"/>
    </source>
</evidence>
<dbReference type="Proteomes" id="UP000038802">
    <property type="component" value="Unassembled WGS sequence"/>
</dbReference>
<dbReference type="EMBL" id="CSAE01000021">
    <property type="protein sequence ID" value="COV03960.1"/>
    <property type="molecule type" value="Genomic_DNA"/>
</dbReference>
<organism evidence="1 2">
    <name type="scientific">Mycobacterium tuberculosis</name>
    <dbReference type="NCBI Taxonomy" id="1773"/>
    <lineage>
        <taxon>Bacteria</taxon>
        <taxon>Bacillati</taxon>
        <taxon>Actinomycetota</taxon>
        <taxon>Actinomycetes</taxon>
        <taxon>Mycobacteriales</taxon>
        <taxon>Mycobacteriaceae</taxon>
        <taxon>Mycobacterium</taxon>
        <taxon>Mycobacterium tuberculosis complex</taxon>
    </lineage>
</organism>
<sequence length="36" mass="3747">MYPVTASCIEPTKVIPDSSTTIPVATSAVGSWPAIR</sequence>
<proteinExistence type="predicted"/>
<dbReference type="AlphaFoldDB" id="A0A0T9DBH3"/>
<name>A0A0T9DBH3_MYCTX</name>
<gene>
    <name evidence="1" type="ORF">ERS007703_00354</name>
</gene>
<accession>A0A0T9DBH3</accession>
<reference evidence="2" key="1">
    <citation type="submission" date="2015-03" db="EMBL/GenBank/DDBJ databases">
        <authorList>
            <consortium name="Pathogen Informatics"/>
        </authorList>
    </citation>
    <scope>NUCLEOTIDE SEQUENCE [LARGE SCALE GENOMIC DNA]</scope>
    <source>
        <strain evidence="2">K00500041</strain>
    </source>
</reference>